<evidence type="ECO:0000256" key="1">
    <source>
        <dbReference type="ARBA" id="ARBA00003343"/>
    </source>
</evidence>
<gene>
    <name evidence="5" type="ORF">ACH5RR_000328</name>
</gene>
<dbReference type="SUPFAM" id="SSF56399">
    <property type="entry name" value="ADP-ribosylation"/>
    <property type="match status" value="1"/>
</dbReference>
<dbReference type="Pfam" id="PF01885">
    <property type="entry name" value="PTS_2-RNA"/>
    <property type="match status" value="1"/>
</dbReference>
<evidence type="ECO:0000256" key="2">
    <source>
        <dbReference type="ARBA" id="ARBA00012007"/>
    </source>
</evidence>
<comment type="caution">
    <text evidence="5">The sequence shown here is derived from an EMBL/GenBank/DDBJ whole genome shotgun (WGS) entry which is preliminary data.</text>
</comment>
<evidence type="ECO:0000313" key="6">
    <source>
        <dbReference type="Proteomes" id="UP001630127"/>
    </source>
</evidence>
<comment type="function">
    <text evidence="1">Catalyzes the last step of tRNA splicing, the transfer of the splice junction 2'-phosphate from ligated tRNA to NAD to produce ADP-ribose 1''-2'' cyclic phosphate.</text>
</comment>
<dbReference type="AlphaFoldDB" id="A0ABD3B0A6"/>
<dbReference type="EC" id="2.7.1.160" evidence="2"/>
<dbReference type="InterPro" id="IPR002745">
    <property type="entry name" value="Ptrans_KptA/Tpt1"/>
</dbReference>
<comment type="catalytic activity">
    <reaction evidence="3">
        <text>2'-phospho-[ligated tRNA] + NAD(+) = mature tRNA + ADP-alpha-D-ribose 1'',2''-cyclic phosphate + nicotinamide</text>
        <dbReference type="Rhea" id="RHEA:23324"/>
        <dbReference type="Rhea" id="RHEA-COMP:11106"/>
        <dbReference type="Rhea" id="RHEA-COMP:11107"/>
        <dbReference type="ChEBI" id="CHEBI:17154"/>
        <dbReference type="ChEBI" id="CHEBI:57540"/>
        <dbReference type="ChEBI" id="CHEBI:76596"/>
        <dbReference type="ChEBI" id="CHEBI:82883"/>
        <dbReference type="ChEBI" id="CHEBI:85027"/>
        <dbReference type="EC" id="2.7.1.160"/>
    </reaction>
</comment>
<dbReference type="PANTHER" id="PTHR12684">
    <property type="entry name" value="PUTATIVE PHOSPHOTRANSFERASE"/>
    <property type="match status" value="1"/>
</dbReference>
<organism evidence="5 6">
    <name type="scientific">Cinchona calisaya</name>
    <dbReference type="NCBI Taxonomy" id="153742"/>
    <lineage>
        <taxon>Eukaryota</taxon>
        <taxon>Viridiplantae</taxon>
        <taxon>Streptophyta</taxon>
        <taxon>Embryophyta</taxon>
        <taxon>Tracheophyta</taxon>
        <taxon>Spermatophyta</taxon>
        <taxon>Magnoliopsida</taxon>
        <taxon>eudicotyledons</taxon>
        <taxon>Gunneridae</taxon>
        <taxon>Pentapetalae</taxon>
        <taxon>asterids</taxon>
        <taxon>lamiids</taxon>
        <taxon>Gentianales</taxon>
        <taxon>Rubiaceae</taxon>
        <taxon>Cinchonoideae</taxon>
        <taxon>Cinchoneae</taxon>
        <taxon>Cinchona</taxon>
    </lineage>
</organism>
<dbReference type="GO" id="GO:0000215">
    <property type="term" value="F:tRNA 2'-phosphotransferase activity"/>
    <property type="evidence" value="ECO:0007669"/>
    <property type="project" value="UniProtKB-EC"/>
</dbReference>
<reference evidence="5 6" key="1">
    <citation type="submission" date="2024-11" db="EMBL/GenBank/DDBJ databases">
        <title>A near-complete genome assembly of Cinchona calisaya.</title>
        <authorList>
            <person name="Lian D.C."/>
            <person name="Zhao X.W."/>
            <person name="Wei L."/>
        </authorList>
    </citation>
    <scope>NUCLEOTIDE SEQUENCE [LARGE SCALE GENOMIC DNA]</scope>
    <source>
        <tissue evidence="5">Nenye</tissue>
    </source>
</reference>
<evidence type="ECO:0000256" key="3">
    <source>
        <dbReference type="ARBA" id="ARBA00047949"/>
    </source>
</evidence>
<sequence length="267" mass="30088">MLGWVGFPNLPEQYCSDKVLLLKCCEKLGKTLILTGGEASGGKLVRMCEEIDLDKPLVSSIPIGEHMQTVEDEGLHSICFRCGAYGHYQCQETCLNNLQPRSGSRGRGRRRGHGCSGGSSSEIDKIDALGRLLTRILRHMASELNLKMRSDGFVKVEDLLKLNLKTFANIWLRSHSVDDIRETVRRDNKQRLILMEENGELWIRANQGHTIMTVETDSLLKPILSAEEVPVCVQCTRDLQEKFGINSGTRTETHEEIAYPLLMWFAN</sequence>
<evidence type="ECO:0000313" key="5">
    <source>
        <dbReference type="EMBL" id="KAL3536962.1"/>
    </source>
</evidence>
<dbReference type="Gene3D" id="1.10.10.970">
    <property type="entry name" value="RNA 2'-phosphotransferase, Tpt1/KptA family, N-terminal domain"/>
    <property type="match status" value="1"/>
</dbReference>
<feature type="compositionally biased region" description="Basic residues" evidence="4">
    <location>
        <begin position="104"/>
        <end position="113"/>
    </location>
</feature>
<dbReference type="EMBL" id="JBJUIK010000001">
    <property type="protein sequence ID" value="KAL3536962.1"/>
    <property type="molecule type" value="Genomic_DNA"/>
</dbReference>
<proteinExistence type="predicted"/>
<feature type="region of interest" description="Disordered" evidence="4">
    <location>
        <begin position="101"/>
        <end position="120"/>
    </location>
</feature>
<dbReference type="PANTHER" id="PTHR12684:SF2">
    <property type="entry name" value="TRNA 2'-PHOSPHOTRANSFERASE 1"/>
    <property type="match status" value="1"/>
</dbReference>
<protein>
    <recommendedName>
        <fullName evidence="2">2'-phosphotransferase</fullName>
        <ecNumber evidence="2">2.7.1.160</ecNumber>
    </recommendedName>
</protein>
<accession>A0ABD3B0A6</accession>
<dbReference type="InterPro" id="IPR042080">
    <property type="entry name" value="RNA_2'-PTrans_N"/>
</dbReference>
<evidence type="ECO:0000256" key="4">
    <source>
        <dbReference type="SAM" id="MobiDB-lite"/>
    </source>
</evidence>
<keyword evidence="6" id="KW-1185">Reference proteome</keyword>
<dbReference type="Proteomes" id="UP001630127">
    <property type="component" value="Unassembled WGS sequence"/>
</dbReference>
<name>A0ABD3B0A6_9GENT</name>